<evidence type="ECO:0000313" key="4">
    <source>
        <dbReference type="Proteomes" id="UP000286712"/>
    </source>
</evidence>
<sequence length="107" mass="12218">MQLTTVGKEVLRGARVSPKGYLEGPGTPRSREAYLGAGAGDPTVQDRLRKLKQVEALRKYRVGWPEIQELLGISRATYYRWRKRLKEEGLAGLKPRSRRPLWGPYPK</sequence>
<dbReference type="SUPFAM" id="SSF48295">
    <property type="entry name" value="TrpR-like"/>
    <property type="match status" value="1"/>
</dbReference>
<proteinExistence type="predicted"/>
<feature type="region of interest" description="Disordered" evidence="1">
    <location>
        <begin position="17"/>
        <end position="39"/>
    </location>
</feature>
<dbReference type="GO" id="GO:0006355">
    <property type="term" value="P:regulation of DNA-templated transcription"/>
    <property type="evidence" value="ECO:0007669"/>
    <property type="project" value="InterPro"/>
</dbReference>
<evidence type="ECO:0000259" key="2">
    <source>
        <dbReference type="Pfam" id="PF13518"/>
    </source>
</evidence>
<dbReference type="EMBL" id="PELW01000346">
    <property type="protein sequence ID" value="RTH22964.1"/>
    <property type="molecule type" value="Genomic_DNA"/>
</dbReference>
<dbReference type="InterPro" id="IPR055247">
    <property type="entry name" value="InsJ-like_HTH"/>
</dbReference>
<feature type="domain" description="Insertion element IS150 protein InsJ-like helix-turn-helix" evidence="2">
    <location>
        <begin position="50"/>
        <end position="100"/>
    </location>
</feature>
<evidence type="ECO:0000256" key="1">
    <source>
        <dbReference type="SAM" id="MobiDB-lite"/>
    </source>
</evidence>
<organism evidence="3 4">
    <name type="scientific">Thermus scotoductus</name>
    <dbReference type="NCBI Taxonomy" id="37636"/>
    <lineage>
        <taxon>Bacteria</taxon>
        <taxon>Thermotogati</taxon>
        <taxon>Deinococcota</taxon>
        <taxon>Deinococci</taxon>
        <taxon>Thermales</taxon>
        <taxon>Thermaceae</taxon>
        <taxon>Thermus</taxon>
    </lineage>
</organism>
<name>A0A430RTT1_THESC</name>
<gene>
    <name evidence="3" type="ORF">CSW40_10155</name>
</gene>
<protein>
    <submittedName>
        <fullName evidence="3">Helix-turn-helix domain-containing protein</fullName>
    </submittedName>
</protein>
<dbReference type="Pfam" id="PF13518">
    <property type="entry name" value="HTH_28"/>
    <property type="match status" value="1"/>
</dbReference>
<comment type="caution">
    <text evidence="3">The sequence shown here is derived from an EMBL/GenBank/DDBJ whole genome shotgun (WGS) entry which is preliminary data.</text>
</comment>
<dbReference type="Proteomes" id="UP000286712">
    <property type="component" value="Unassembled WGS sequence"/>
</dbReference>
<dbReference type="InterPro" id="IPR010921">
    <property type="entry name" value="Trp_repressor/repl_initiator"/>
</dbReference>
<dbReference type="AlphaFoldDB" id="A0A430RTT1"/>
<dbReference type="Gene3D" id="1.10.1220.10">
    <property type="entry name" value="Met repressor-like"/>
    <property type="match status" value="1"/>
</dbReference>
<accession>A0A430RTT1</accession>
<reference evidence="3 4" key="1">
    <citation type="journal article" date="2019" name="Extremophiles">
        <title>Biogeography of thermophiles and predominance of Thermus scotoductus in domestic water heaters.</title>
        <authorList>
            <person name="Wilpiszeski R.L."/>
            <person name="Zhang Z."/>
            <person name="House C.H."/>
        </authorList>
    </citation>
    <scope>NUCLEOTIDE SEQUENCE [LARGE SCALE GENOMIC DNA]</scope>
    <source>
        <strain evidence="3 4">27_S27</strain>
    </source>
</reference>
<evidence type="ECO:0000313" key="3">
    <source>
        <dbReference type="EMBL" id="RTH22964.1"/>
    </source>
</evidence>
<dbReference type="GO" id="GO:0043565">
    <property type="term" value="F:sequence-specific DNA binding"/>
    <property type="evidence" value="ECO:0007669"/>
    <property type="project" value="InterPro"/>
</dbReference>
<dbReference type="InterPro" id="IPR013321">
    <property type="entry name" value="Arc_rbn_hlx_hlx"/>
</dbReference>